<gene>
    <name evidence="1" type="ORF">NCTC9419_00388</name>
</gene>
<proteinExistence type="predicted"/>
<organism evidence="1 2">
    <name type="scientific">Serratia rubidaea</name>
    <name type="common">Serratia marinorubra</name>
    <dbReference type="NCBI Taxonomy" id="61652"/>
    <lineage>
        <taxon>Bacteria</taxon>
        <taxon>Pseudomonadati</taxon>
        <taxon>Pseudomonadota</taxon>
        <taxon>Gammaproteobacteria</taxon>
        <taxon>Enterobacterales</taxon>
        <taxon>Yersiniaceae</taxon>
        <taxon>Serratia</taxon>
    </lineage>
</organism>
<sequence length="293" mass="32300">MTIKFMEGRFLGERYVTFKESGAGVATNLYKISLEKLCEAIGNTPDGAIAKDYLLQNVPSVKISEQEMQDFQPLPPLLPEAADNIVVSGFMQTHNIKIESTRDAYGEMALPNWFIKGLGSSVKLSGQPLFASERAVALCEEAEVVLVYRSDTDGRPQYCGYTFGNDLTDIGRFKRNQGHLSYAKLCDAAISGWFHIAEPPESVSGEVSIERDGTLAWSGSFKTGLNALGYRLSDMVEHLFSYPTLNCPGRIHYVFIGADRSSFHAGFSMEDGDQITLNFVSHDVVVSNKVQLV</sequence>
<name>A0A3S4G7U5_SERRU</name>
<dbReference type="InterPro" id="IPR036663">
    <property type="entry name" value="Fumarylacetoacetase_C_sf"/>
</dbReference>
<dbReference type="SUPFAM" id="SSF56529">
    <property type="entry name" value="FAH"/>
    <property type="match status" value="1"/>
</dbReference>
<dbReference type="RefSeq" id="WP_197718918.1">
    <property type="nucleotide sequence ID" value="NZ_CP042353.1"/>
</dbReference>
<dbReference type="GO" id="GO:0003824">
    <property type="term" value="F:catalytic activity"/>
    <property type="evidence" value="ECO:0007669"/>
    <property type="project" value="InterPro"/>
</dbReference>
<evidence type="ECO:0000313" key="2">
    <source>
        <dbReference type="Proteomes" id="UP000271603"/>
    </source>
</evidence>
<dbReference type="AlphaFoldDB" id="A0A3S4G7U5"/>
<evidence type="ECO:0008006" key="3">
    <source>
        <dbReference type="Google" id="ProtNLM"/>
    </source>
</evidence>
<protein>
    <recommendedName>
        <fullName evidence="3">Fumarylacetoacetate (FAA) hydrolase family protein</fullName>
    </recommendedName>
</protein>
<accession>A0A3S4G7U5</accession>
<dbReference type="Gene3D" id="3.90.850.10">
    <property type="entry name" value="Fumarylacetoacetase-like, C-terminal domain"/>
    <property type="match status" value="1"/>
</dbReference>
<dbReference type="EMBL" id="LR134155">
    <property type="protein sequence ID" value="VEA68342.1"/>
    <property type="molecule type" value="Genomic_DNA"/>
</dbReference>
<dbReference type="Proteomes" id="UP000271603">
    <property type="component" value="Chromosome"/>
</dbReference>
<evidence type="ECO:0000313" key="1">
    <source>
        <dbReference type="EMBL" id="VEA68342.1"/>
    </source>
</evidence>
<reference evidence="1 2" key="1">
    <citation type="submission" date="2018-12" db="EMBL/GenBank/DDBJ databases">
        <authorList>
            <consortium name="Pathogen Informatics"/>
        </authorList>
    </citation>
    <scope>NUCLEOTIDE SEQUENCE [LARGE SCALE GENOMIC DNA]</scope>
    <source>
        <strain evidence="1 2">NCTC9419</strain>
    </source>
</reference>